<protein>
    <submittedName>
        <fullName evidence="1">Uncharacterized protein</fullName>
    </submittedName>
</protein>
<name>A0A1X2F837_9MYCO</name>
<evidence type="ECO:0000313" key="2">
    <source>
        <dbReference type="Proteomes" id="UP000193964"/>
    </source>
</evidence>
<dbReference type="AlphaFoldDB" id="A0A1X2F837"/>
<evidence type="ECO:0000313" key="1">
    <source>
        <dbReference type="EMBL" id="ORX14613.1"/>
    </source>
</evidence>
<proteinExistence type="predicted"/>
<reference evidence="1 2" key="1">
    <citation type="submission" date="2016-01" db="EMBL/GenBank/DDBJ databases">
        <title>The new phylogeny of the genus Mycobacterium.</title>
        <authorList>
            <person name="Tarcisio F."/>
            <person name="Conor M."/>
            <person name="Antonella G."/>
            <person name="Elisabetta G."/>
            <person name="Giulia F.S."/>
            <person name="Sara T."/>
            <person name="Anna F."/>
            <person name="Clotilde B."/>
            <person name="Roberto B."/>
            <person name="Veronica D.S."/>
            <person name="Fabio R."/>
            <person name="Monica P."/>
            <person name="Olivier J."/>
            <person name="Enrico T."/>
            <person name="Nicola S."/>
        </authorList>
    </citation>
    <scope>NUCLEOTIDE SEQUENCE [LARGE SCALE GENOMIC DNA]</scope>
    <source>
        <strain evidence="1 2">ATCC 700010</strain>
    </source>
</reference>
<comment type="caution">
    <text evidence="1">The sequence shown here is derived from an EMBL/GenBank/DDBJ whole genome shotgun (WGS) entry which is preliminary data.</text>
</comment>
<accession>A0A1X2F837</accession>
<sequence>MPSPTEQLATNLADEAELLTEEDLSPDEHAQVPAWWLECSGLDEHAAMATALDEWHRVIPGRLPLTEALFRSRSAGVHLARLHRSGRRGAGGAAIVLVYALHSETGDGTDDPYTCWYGYPNSPTLSNDRIDLSKLPVGVQDFYTQLHGHFHLGGSGSTGIIPCHEIFTLDGAPEKWEFVHSASAKPKPSNMIPVLLDNSGSACIELTDNTNDDDIDGWILYDSTLVHGGPMWAVIDDRIVKKTDL</sequence>
<dbReference type="Proteomes" id="UP000193964">
    <property type="component" value="Unassembled WGS sequence"/>
</dbReference>
<organism evidence="1 2">
    <name type="scientific">Mycolicibacterium wolinskyi</name>
    <dbReference type="NCBI Taxonomy" id="59750"/>
    <lineage>
        <taxon>Bacteria</taxon>
        <taxon>Bacillati</taxon>
        <taxon>Actinomycetota</taxon>
        <taxon>Actinomycetes</taxon>
        <taxon>Mycobacteriales</taxon>
        <taxon>Mycobacteriaceae</taxon>
        <taxon>Mycolicibacterium</taxon>
    </lineage>
</organism>
<dbReference type="EMBL" id="LQQA01000015">
    <property type="protein sequence ID" value="ORX14613.1"/>
    <property type="molecule type" value="Genomic_DNA"/>
</dbReference>
<gene>
    <name evidence="1" type="ORF">AWC31_25865</name>
</gene>